<dbReference type="AlphaFoldDB" id="A0A2Z7AZ77"/>
<sequence>MKIGKQVAGPPPCAAATITSRARYGARDTIARWPRDGHPHVARWTHDWSEMAGRMHDAGRSRDARWSRITAKSLAACFAQRLDDGRPLIAIRPHVFACWPTICSAGRTASRTPQAAAGRRPLRNDARAGRVLAVRWPRACRGGVRPCGARKIRGGDRRPAAAPAMS</sequence>
<accession>A0A2Z7AZ77</accession>
<gene>
    <name evidence="1" type="ORF">F511_44356</name>
</gene>
<evidence type="ECO:0000313" key="2">
    <source>
        <dbReference type="Proteomes" id="UP000250235"/>
    </source>
</evidence>
<dbReference type="EMBL" id="KV011146">
    <property type="protein sequence ID" value="KZV26783.1"/>
    <property type="molecule type" value="Genomic_DNA"/>
</dbReference>
<evidence type="ECO:0000313" key="1">
    <source>
        <dbReference type="EMBL" id="KZV26783.1"/>
    </source>
</evidence>
<reference evidence="1 2" key="1">
    <citation type="journal article" date="2015" name="Proc. Natl. Acad. Sci. U.S.A.">
        <title>The resurrection genome of Boea hygrometrica: A blueprint for survival of dehydration.</title>
        <authorList>
            <person name="Xiao L."/>
            <person name="Yang G."/>
            <person name="Zhang L."/>
            <person name="Yang X."/>
            <person name="Zhao S."/>
            <person name="Ji Z."/>
            <person name="Zhou Q."/>
            <person name="Hu M."/>
            <person name="Wang Y."/>
            <person name="Chen M."/>
            <person name="Xu Y."/>
            <person name="Jin H."/>
            <person name="Xiao X."/>
            <person name="Hu G."/>
            <person name="Bao F."/>
            <person name="Hu Y."/>
            <person name="Wan P."/>
            <person name="Li L."/>
            <person name="Deng X."/>
            <person name="Kuang T."/>
            <person name="Xiang C."/>
            <person name="Zhu J.K."/>
            <person name="Oliver M.J."/>
            <person name="He Y."/>
        </authorList>
    </citation>
    <scope>NUCLEOTIDE SEQUENCE [LARGE SCALE GENOMIC DNA]</scope>
    <source>
        <strain evidence="2">cv. XS01</strain>
    </source>
</reference>
<keyword evidence="2" id="KW-1185">Reference proteome</keyword>
<name>A0A2Z7AZ77_9LAMI</name>
<proteinExistence type="predicted"/>
<protein>
    <submittedName>
        <fullName evidence="1">Uncharacterized protein</fullName>
    </submittedName>
</protein>
<organism evidence="1 2">
    <name type="scientific">Dorcoceras hygrometricum</name>
    <dbReference type="NCBI Taxonomy" id="472368"/>
    <lineage>
        <taxon>Eukaryota</taxon>
        <taxon>Viridiplantae</taxon>
        <taxon>Streptophyta</taxon>
        <taxon>Embryophyta</taxon>
        <taxon>Tracheophyta</taxon>
        <taxon>Spermatophyta</taxon>
        <taxon>Magnoliopsida</taxon>
        <taxon>eudicotyledons</taxon>
        <taxon>Gunneridae</taxon>
        <taxon>Pentapetalae</taxon>
        <taxon>asterids</taxon>
        <taxon>lamiids</taxon>
        <taxon>Lamiales</taxon>
        <taxon>Gesneriaceae</taxon>
        <taxon>Didymocarpoideae</taxon>
        <taxon>Trichosporeae</taxon>
        <taxon>Loxocarpinae</taxon>
        <taxon>Dorcoceras</taxon>
    </lineage>
</organism>
<dbReference type="Proteomes" id="UP000250235">
    <property type="component" value="Unassembled WGS sequence"/>
</dbReference>